<protein>
    <submittedName>
        <fullName evidence="2">Uncharacterized protein</fullName>
    </submittedName>
</protein>
<feature type="compositionally biased region" description="Low complexity" evidence="1">
    <location>
        <begin position="278"/>
        <end position="318"/>
    </location>
</feature>
<name>A0A8H4W4Y6_9HELO</name>
<sequence length="694" mass="77074">MDLAFRKLRRKSHARPERKGIGSPDDRWLKQQSNPTFEFYSLSSFFSQQNEVDPKVKLSIVMEFILRRRLRECNADILTDASRSVNIPVRDVAVSSRLLLDPDGSIDVWNRYSKIFASPGSPTTAWGDVEYLSEILSCKRFVPSYEAWDSYRRPALIPTPEFLLNPKSGNQSASRLASSKTRGSKSVASLVPNQYVATSASSYVTPLEVPTLAAPHNYNISTTTSAHVTSWSAPSAWHTSQTLPSELLTLPRPSELNTVPPVWQPSQMDPRAPLNQPGSSSGQSFAEASSSSSVQNNNSSHTDSSPPKISSPKVPASPRTSNLLQNIPPSPDINLISQFGDFQQTDAGRHEGKSSKWSIGGGMKNRIKRKWDNLGIKKHSDAAKKSKTIPSSPSNTSNDPSEGEVSSSKKRTKTTSIPPRQVRAINGPSANISDEPYHRDDAPIGNYFAASGSSGSSEEAFDFMGLPESVRLRIYKFCLTREEPIIIRMSTYEDSGRQKEDLSSTFGARTLHGRLVRCCKTIHVEALPVLYGQNQFILHASREGIETLRNSRKEAPTGRFVPVFPLYIARLIKRFAVAEVEGTLAYDEILKHARPIREIRRLVAPIIPLPEPATMGKSILGSVLPQTCAFVFPLIDPWTMATVLFECRYGDDKFKDFRIQIPDRITTRMEHPQLLLALSQVVQVTVAFVDINCF</sequence>
<dbReference type="AlphaFoldDB" id="A0A8H4W4Y6"/>
<feature type="compositionally biased region" description="Basic and acidic residues" evidence="1">
    <location>
        <begin position="14"/>
        <end position="27"/>
    </location>
</feature>
<feature type="compositionally biased region" description="Low complexity" evidence="1">
    <location>
        <begin position="388"/>
        <end position="400"/>
    </location>
</feature>
<comment type="caution">
    <text evidence="2">The sequence shown here is derived from an EMBL/GenBank/DDBJ whole genome shotgun (WGS) entry which is preliminary data.</text>
</comment>
<dbReference type="OrthoDB" id="2951834at2759"/>
<feature type="region of interest" description="Disordered" evidence="1">
    <location>
        <begin position="251"/>
        <end position="336"/>
    </location>
</feature>
<evidence type="ECO:0000256" key="1">
    <source>
        <dbReference type="SAM" id="MobiDB-lite"/>
    </source>
</evidence>
<proteinExistence type="predicted"/>
<dbReference type="InterPro" id="IPR038883">
    <property type="entry name" value="AN11006-like"/>
</dbReference>
<feature type="region of interest" description="Disordered" evidence="1">
    <location>
        <begin position="345"/>
        <end position="364"/>
    </location>
</feature>
<evidence type="ECO:0000313" key="3">
    <source>
        <dbReference type="Proteomes" id="UP000566819"/>
    </source>
</evidence>
<feature type="region of interest" description="Disordered" evidence="1">
    <location>
        <begin position="369"/>
        <end position="436"/>
    </location>
</feature>
<dbReference type="EMBL" id="JAAMPI010000399">
    <property type="protein sequence ID" value="KAF4631890.1"/>
    <property type="molecule type" value="Genomic_DNA"/>
</dbReference>
<evidence type="ECO:0000313" key="2">
    <source>
        <dbReference type="EMBL" id="KAF4631890.1"/>
    </source>
</evidence>
<gene>
    <name evidence="2" type="ORF">G7Y89_g6228</name>
</gene>
<reference evidence="2 3" key="1">
    <citation type="submission" date="2020-03" db="EMBL/GenBank/DDBJ databases">
        <title>Draft Genome Sequence of Cudoniella acicularis.</title>
        <authorList>
            <person name="Buettner E."/>
            <person name="Kellner H."/>
        </authorList>
    </citation>
    <scope>NUCLEOTIDE SEQUENCE [LARGE SCALE GENOMIC DNA]</scope>
    <source>
        <strain evidence="2 3">DSM 108380</strain>
    </source>
</reference>
<organism evidence="2 3">
    <name type="scientific">Cudoniella acicularis</name>
    <dbReference type="NCBI Taxonomy" id="354080"/>
    <lineage>
        <taxon>Eukaryota</taxon>
        <taxon>Fungi</taxon>
        <taxon>Dikarya</taxon>
        <taxon>Ascomycota</taxon>
        <taxon>Pezizomycotina</taxon>
        <taxon>Leotiomycetes</taxon>
        <taxon>Helotiales</taxon>
        <taxon>Tricladiaceae</taxon>
        <taxon>Cudoniella</taxon>
    </lineage>
</organism>
<dbReference type="Proteomes" id="UP000566819">
    <property type="component" value="Unassembled WGS sequence"/>
</dbReference>
<dbReference type="PANTHER" id="PTHR42085:SF2">
    <property type="entry name" value="F-BOX DOMAIN-CONTAINING PROTEIN"/>
    <property type="match status" value="1"/>
</dbReference>
<accession>A0A8H4W4Y6</accession>
<feature type="region of interest" description="Disordered" evidence="1">
    <location>
        <begin position="8"/>
        <end position="27"/>
    </location>
</feature>
<keyword evidence="3" id="KW-1185">Reference proteome</keyword>
<dbReference type="PANTHER" id="PTHR42085">
    <property type="entry name" value="F-BOX DOMAIN-CONTAINING PROTEIN"/>
    <property type="match status" value="1"/>
</dbReference>